<dbReference type="EMBL" id="WCUV01000021">
    <property type="protein sequence ID" value="KAB4086942.1"/>
    <property type="molecule type" value="Genomic_DNA"/>
</dbReference>
<sequence length="129" mass="14137">MNNQAAKTVSDALLGLDFMNVEIGGMVYTIKPPTIKIICRVIHHFSNIGMTGDNVMEAIKELPEIAGDMLKGISCFICGSEELAENLENGTFEEVRNALEVCFSMMDISAFQCVSSMRNVSMLAARPKQ</sequence>
<gene>
    <name evidence="3" type="ORF">DXD40_18075</name>
    <name evidence="2" type="ORF">GAP47_16000</name>
    <name evidence="1" type="ORF">GAQ56_20825</name>
</gene>
<evidence type="ECO:0000313" key="2">
    <source>
        <dbReference type="EMBL" id="KAB4233531.1"/>
    </source>
</evidence>
<reference evidence="3 4" key="1">
    <citation type="submission" date="2018-08" db="EMBL/GenBank/DDBJ databases">
        <title>A genome reference for cultivated species of the human gut microbiota.</title>
        <authorList>
            <person name="Zou Y."/>
            <person name="Xue W."/>
            <person name="Luo G."/>
        </authorList>
    </citation>
    <scope>NUCLEOTIDE SEQUENCE [LARGE SCALE GENOMIC DNA]</scope>
    <source>
        <strain evidence="3 4">TM04-30</strain>
    </source>
</reference>
<dbReference type="Proteomes" id="UP000432488">
    <property type="component" value="Unassembled WGS sequence"/>
</dbReference>
<dbReference type="Proteomes" id="UP000260844">
    <property type="component" value="Unassembled WGS sequence"/>
</dbReference>
<evidence type="ECO:0000313" key="1">
    <source>
        <dbReference type="EMBL" id="KAB4086942.1"/>
    </source>
</evidence>
<evidence type="ECO:0000313" key="4">
    <source>
        <dbReference type="Proteomes" id="UP000260844"/>
    </source>
</evidence>
<organism evidence="1 5">
    <name type="scientific">Bacteroides uniformis</name>
    <dbReference type="NCBI Taxonomy" id="820"/>
    <lineage>
        <taxon>Bacteria</taxon>
        <taxon>Pseudomonadati</taxon>
        <taxon>Bacteroidota</taxon>
        <taxon>Bacteroidia</taxon>
        <taxon>Bacteroidales</taxon>
        <taxon>Bacteroidaceae</taxon>
        <taxon>Bacteroides</taxon>
    </lineage>
</organism>
<dbReference type="EMBL" id="QSPV01000023">
    <property type="protein sequence ID" value="RGJ89462.1"/>
    <property type="molecule type" value="Genomic_DNA"/>
</dbReference>
<protein>
    <submittedName>
        <fullName evidence="1">Uncharacterized protein</fullName>
    </submittedName>
</protein>
<name>A0A139K2Q4_BACUN</name>
<proteinExistence type="predicted"/>
<reference evidence="5 6" key="2">
    <citation type="journal article" date="2019" name="Nat. Med.">
        <title>A library of human gut bacterial isolates paired with longitudinal multiomics data enables mechanistic microbiome research.</title>
        <authorList>
            <person name="Poyet M."/>
            <person name="Groussin M."/>
            <person name="Gibbons S.M."/>
            <person name="Avila-Pacheco J."/>
            <person name="Jiang X."/>
            <person name="Kearney S.M."/>
            <person name="Perrotta A.R."/>
            <person name="Berdy B."/>
            <person name="Zhao S."/>
            <person name="Lieberman T.D."/>
            <person name="Swanson P.K."/>
            <person name="Smith M."/>
            <person name="Roesemann S."/>
            <person name="Alexander J.E."/>
            <person name="Rich S.A."/>
            <person name="Livny J."/>
            <person name="Vlamakis H."/>
            <person name="Clish C."/>
            <person name="Bullock K."/>
            <person name="Deik A."/>
            <person name="Scott J."/>
            <person name="Pierce K.A."/>
            <person name="Xavier R.J."/>
            <person name="Alm E.J."/>
        </authorList>
    </citation>
    <scope>NUCLEOTIDE SEQUENCE [LARGE SCALE GENOMIC DNA]</scope>
    <source>
        <strain evidence="1 5">BIOML-A42</strain>
        <strain evidence="2 6">BIOML-A5</strain>
    </source>
</reference>
<dbReference type="AlphaFoldDB" id="A0A139K2Q4"/>
<dbReference type="EMBL" id="WCTL01000016">
    <property type="protein sequence ID" value="KAB4233531.1"/>
    <property type="molecule type" value="Genomic_DNA"/>
</dbReference>
<dbReference type="Proteomes" id="UP000462376">
    <property type="component" value="Unassembled WGS sequence"/>
</dbReference>
<evidence type="ECO:0000313" key="6">
    <source>
        <dbReference type="Proteomes" id="UP000462376"/>
    </source>
</evidence>
<accession>A0A139K2Q4</accession>
<evidence type="ECO:0000313" key="3">
    <source>
        <dbReference type="EMBL" id="RGJ89462.1"/>
    </source>
</evidence>
<dbReference type="RefSeq" id="WP_061412143.1">
    <property type="nucleotide sequence ID" value="NZ_CACRTC010000007.1"/>
</dbReference>
<comment type="caution">
    <text evidence="1">The sequence shown here is derived from an EMBL/GenBank/DDBJ whole genome shotgun (WGS) entry which is preliminary data.</text>
</comment>
<evidence type="ECO:0000313" key="5">
    <source>
        <dbReference type="Proteomes" id="UP000432488"/>
    </source>
</evidence>